<feature type="compositionally biased region" description="Acidic residues" evidence="2">
    <location>
        <begin position="124"/>
        <end position="136"/>
    </location>
</feature>
<dbReference type="RefSeq" id="XP_024711798.1">
    <property type="nucleotide sequence ID" value="XM_024860048.1"/>
</dbReference>
<feature type="compositionally biased region" description="Basic and acidic residues" evidence="2">
    <location>
        <begin position="252"/>
        <end position="264"/>
    </location>
</feature>
<feature type="compositionally biased region" description="Basic and acidic residues" evidence="2">
    <location>
        <begin position="279"/>
        <end position="294"/>
    </location>
</feature>
<dbReference type="AlphaFoldDB" id="A0A2P7YH35"/>
<feature type="region of interest" description="Disordered" evidence="2">
    <location>
        <begin position="18"/>
        <end position="50"/>
    </location>
</feature>
<accession>A0A2P7YH35</accession>
<dbReference type="OrthoDB" id="4096998at2759"/>
<dbReference type="GeneID" id="36568118"/>
<keyword evidence="1" id="KW-0175">Coiled coil</keyword>
<dbReference type="EMBL" id="PYFQ01000017">
    <property type="protein sequence ID" value="PSK35273.1"/>
    <property type="molecule type" value="Genomic_DNA"/>
</dbReference>
<evidence type="ECO:0000313" key="3">
    <source>
        <dbReference type="EMBL" id="PSK35273.1"/>
    </source>
</evidence>
<comment type="caution">
    <text evidence="3">The sequence shown here is derived from an EMBL/GenBank/DDBJ whole genome shotgun (WGS) entry which is preliminary data.</text>
</comment>
<organism evidence="3 4">
    <name type="scientific">Candidozyma pseudohaemuli</name>
    <dbReference type="NCBI Taxonomy" id="418784"/>
    <lineage>
        <taxon>Eukaryota</taxon>
        <taxon>Fungi</taxon>
        <taxon>Dikarya</taxon>
        <taxon>Ascomycota</taxon>
        <taxon>Saccharomycotina</taxon>
        <taxon>Pichiomycetes</taxon>
        <taxon>Metschnikowiaceae</taxon>
        <taxon>Candidozyma</taxon>
    </lineage>
</organism>
<sequence length="767" mass="87525">MSDTGSESTIDREARLASARKKFEEARKKMKKPTTPNPEQVGASARLPDTATKAKLAENYQLHSTIEEQRATIDKLKEENTDLKLTNMDLKEQIKALEQNIENLKAGKPEETRLLRSKFDDLLDDDLLDDDEDDPNADTTYGQATGTPIRSTSRSEVLRLFSSHLEADQKDFEDFDKKIDAGLLDIVLSIVGRVSTEAPSGVPETANDRALEEVESKPSDEGKPDLDELDLGPIDDTEDLNAEPEATEQEAQDVHENEPRKLAAEPEAEDLNLEDVPLEDEKPITDDVLSKLDDLDLGPIDPAQGEETEKDKVAETQADSADAEKADAENAEQEKAEQEKAEQEKAEQEKAEQEEAEQEKAEQEKAEQEEAERKEAEERAQQEQLEKERAEQERIEEERHREEKAAEEKAEEERLEKERAEKERAEKEAAEKEAAEKKEAERQEAEEKAEQERLEQERIEQEKLEQEQAEQQRIEAEKAEQERIAKEKAEEEKAEAERQEQERLEQEKLEQEKAEQERIEQEEKERAEQKRIEEEKAEQERLAEEKAEQERIEQEKAEQERLEKEKAEQERAEQERAEKERAEQEEAEKELAKEKEAKLDAALSADLEDVEVEPLQPEPEPKASEAPLPTQETSQPDAVDLNLEVQDGVSSHPTGQEASQQQDLNNKFDNIDLGPLHDEEVALNNADSKSTDKPDDSIFDFSAFQGEDVSLSQISDFPNEYATEEQKAIAMFSTETADFKERLMMWKNWQVDMTGWTTLGIPPKVAL</sequence>
<feature type="compositionally biased region" description="Acidic residues" evidence="2">
    <location>
        <begin position="227"/>
        <end position="251"/>
    </location>
</feature>
<feature type="compositionally biased region" description="Basic and acidic residues" evidence="2">
    <location>
        <begin position="18"/>
        <end position="27"/>
    </location>
</feature>
<feature type="coiled-coil region" evidence="1">
    <location>
        <begin position="59"/>
        <end position="114"/>
    </location>
</feature>
<feature type="region of interest" description="Disordered" evidence="2">
    <location>
        <begin position="194"/>
        <end position="699"/>
    </location>
</feature>
<feature type="compositionally biased region" description="Polar residues" evidence="2">
    <location>
        <begin position="648"/>
        <end position="668"/>
    </location>
</feature>
<feature type="compositionally biased region" description="Polar residues" evidence="2">
    <location>
        <begin position="137"/>
        <end position="152"/>
    </location>
</feature>
<dbReference type="STRING" id="418784.A0A2P7YH35"/>
<name>A0A2P7YH35_9ASCO</name>
<feature type="compositionally biased region" description="Basic and acidic residues" evidence="2">
    <location>
        <begin position="206"/>
        <end position="226"/>
    </location>
</feature>
<gene>
    <name evidence="3" type="ORF">C7M61_004731</name>
</gene>
<evidence type="ECO:0000313" key="4">
    <source>
        <dbReference type="Proteomes" id="UP000241107"/>
    </source>
</evidence>
<evidence type="ECO:0000256" key="1">
    <source>
        <dbReference type="SAM" id="Coils"/>
    </source>
</evidence>
<proteinExistence type="predicted"/>
<evidence type="ECO:0000256" key="2">
    <source>
        <dbReference type="SAM" id="MobiDB-lite"/>
    </source>
</evidence>
<dbReference type="Proteomes" id="UP000241107">
    <property type="component" value="Unassembled WGS sequence"/>
</dbReference>
<feature type="compositionally biased region" description="Basic and acidic residues" evidence="2">
    <location>
        <begin position="322"/>
        <end position="599"/>
    </location>
</feature>
<protein>
    <submittedName>
        <fullName evidence="3">Uncharacterized protein</fullName>
    </submittedName>
</protein>
<feature type="region of interest" description="Disordered" evidence="2">
    <location>
        <begin position="124"/>
        <end position="152"/>
    </location>
</feature>
<dbReference type="VEuPathDB" id="FungiDB:C7M61_004731"/>
<keyword evidence="4" id="KW-1185">Reference proteome</keyword>
<feature type="compositionally biased region" description="Acidic residues" evidence="2">
    <location>
        <begin position="266"/>
        <end position="278"/>
    </location>
</feature>
<reference evidence="3 4" key="1">
    <citation type="submission" date="2018-03" db="EMBL/GenBank/DDBJ databases">
        <title>Candida pseudohaemulonii genome assembly and annotation.</title>
        <authorList>
            <person name="Munoz J.F."/>
            <person name="Gade L.G."/>
            <person name="Chow N.A."/>
            <person name="Litvintseva A.P."/>
            <person name="Loparev V.N."/>
            <person name="Cuomo C.A."/>
        </authorList>
    </citation>
    <scope>NUCLEOTIDE SEQUENCE [LARGE SCALE GENOMIC DNA]</scope>
    <source>
        <strain evidence="3 4">B12108</strain>
    </source>
</reference>